<feature type="domain" description="UmuC" evidence="6">
    <location>
        <begin position="10"/>
        <end position="189"/>
    </location>
</feature>
<evidence type="ECO:0000256" key="4">
    <source>
        <dbReference type="HAMAP-Rule" id="MF_01113"/>
    </source>
</evidence>
<comment type="similarity">
    <text evidence="1 4">Belongs to the DNA polymerase type-Y family.</text>
</comment>
<keyword evidence="4" id="KW-0227">DNA damage</keyword>
<keyword evidence="4" id="KW-0239">DNA-directed DNA polymerase</keyword>
<feature type="binding site" evidence="4">
    <location>
        <position position="107"/>
    </location>
    <ligand>
        <name>Mg(2+)</name>
        <dbReference type="ChEBI" id="CHEBI:18420"/>
    </ligand>
</feature>
<protein>
    <recommendedName>
        <fullName evidence="4">DNA polymerase IV</fullName>
        <shortName evidence="4">Pol IV</shortName>
        <ecNumber evidence="4">2.7.7.7</ecNumber>
    </recommendedName>
</protein>
<keyword evidence="4" id="KW-0460">Magnesium</keyword>
<dbReference type="InterPro" id="IPR050116">
    <property type="entry name" value="DNA_polymerase-Y"/>
</dbReference>
<feature type="site" description="Substrate discrimination" evidence="4">
    <location>
        <position position="19"/>
    </location>
</feature>
<evidence type="ECO:0000256" key="2">
    <source>
        <dbReference type="ARBA" id="ARBA00025589"/>
    </source>
</evidence>
<keyword evidence="4" id="KW-0234">DNA repair</keyword>
<feature type="binding site" evidence="4">
    <location>
        <position position="14"/>
    </location>
    <ligand>
        <name>Mg(2+)</name>
        <dbReference type="ChEBI" id="CHEBI:18420"/>
    </ligand>
</feature>
<comment type="catalytic activity">
    <reaction evidence="3 4">
        <text>DNA(n) + a 2'-deoxyribonucleoside 5'-triphosphate = DNA(n+1) + diphosphate</text>
        <dbReference type="Rhea" id="RHEA:22508"/>
        <dbReference type="Rhea" id="RHEA-COMP:17339"/>
        <dbReference type="Rhea" id="RHEA-COMP:17340"/>
        <dbReference type="ChEBI" id="CHEBI:33019"/>
        <dbReference type="ChEBI" id="CHEBI:61560"/>
        <dbReference type="ChEBI" id="CHEBI:173112"/>
        <dbReference type="EC" id="2.7.7.7"/>
    </reaction>
</comment>
<keyword evidence="4" id="KW-0963">Cytoplasm</keyword>
<comment type="caution">
    <text evidence="7">The sequence shown here is derived from an EMBL/GenBank/DDBJ whole genome shotgun (WGS) entry which is preliminary data.</text>
</comment>
<dbReference type="InterPro" id="IPR022880">
    <property type="entry name" value="DNApol_IV"/>
</dbReference>
<gene>
    <name evidence="4" type="primary">dinB</name>
    <name evidence="7" type="ORF">J2S59_003331</name>
</gene>
<comment type="function">
    <text evidence="2 4">Poorly processive, error-prone DNA polymerase involved in untargeted mutagenesis. Copies undamaged DNA at stalled replication forks, which arise in vivo from mismatched or misaligned primer ends. These misaligned primers can be extended by PolIV. Exhibits no 3'-5' exonuclease (proofreading) activity. May be involved in translesional synthesis, in conjunction with the beta clamp from PolIII.</text>
</comment>
<evidence type="ECO:0000313" key="7">
    <source>
        <dbReference type="EMBL" id="MDP9823522.1"/>
    </source>
</evidence>
<evidence type="ECO:0000256" key="1">
    <source>
        <dbReference type="ARBA" id="ARBA00010945"/>
    </source>
</evidence>
<dbReference type="Proteomes" id="UP001240447">
    <property type="component" value="Unassembled WGS sequence"/>
</dbReference>
<dbReference type="PANTHER" id="PTHR11076:SF33">
    <property type="entry name" value="DNA POLYMERASE KAPPA"/>
    <property type="match status" value="1"/>
</dbReference>
<dbReference type="InterPro" id="IPR017961">
    <property type="entry name" value="DNA_pol_Y-fam_little_finger"/>
</dbReference>
<dbReference type="Gene3D" id="1.10.150.20">
    <property type="entry name" value="5' to 3' exonuclease, C-terminal subdomain"/>
    <property type="match status" value="1"/>
</dbReference>
<dbReference type="Gene3D" id="3.30.1490.100">
    <property type="entry name" value="DNA polymerase, Y-family, little finger domain"/>
    <property type="match status" value="1"/>
</dbReference>
<organism evidence="7 8">
    <name type="scientific">Nocardioides massiliensis</name>
    <dbReference type="NCBI Taxonomy" id="1325935"/>
    <lineage>
        <taxon>Bacteria</taxon>
        <taxon>Bacillati</taxon>
        <taxon>Actinomycetota</taxon>
        <taxon>Actinomycetes</taxon>
        <taxon>Propionibacteriales</taxon>
        <taxon>Nocardioidaceae</taxon>
        <taxon>Nocardioides</taxon>
    </lineage>
</organism>
<feature type="compositionally biased region" description="Basic and acidic residues" evidence="5">
    <location>
        <begin position="237"/>
        <end position="252"/>
    </location>
</feature>
<keyword evidence="4" id="KW-0235">DNA replication</keyword>
<reference evidence="7 8" key="1">
    <citation type="submission" date="2023-07" db="EMBL/GenBank/DDBJ databases">
        <title>Sequencing the genomes of 1000 actinobacteria strains.</title>
        <authorList>
            <person name="Klenk H.-P."/>
        </authorList>
    </citation>
    <scope>NUCLEOTIDE SEQUENCE [LARGE SCALE GENOMIC DNA]</scope>
    <source>
        <strain evidence="7 8">GD13</strain>
    </source>
</reference>
<dbReference type="PROSITE" id="PS50173">
    <property type="entry name" value="UMUC"/>
    <property type="match status" value="1"/>
</dbReference>
<comment type="cofactor">
    <cofactor evidence="4">
        <name>Mg(2+)</name>
        <dbReference type="ChEBI" id="CHEBI:18420"/>
    </cofactor>
    <text evidence="4">Binds 2 magnesium ions per subunit.</text>
</comment>
<dbReference type="SUPFAM" id="SSF100879">
    <property type="entry name" value="Lesion bypass DNA polymerase (Y-family), little finger domain"/>
    <property type="match status" value="1"/>
</dbReference>
<dbReference type="RefSeq" id="WP_181642658.1">
    <property type="nucleotide sequence ID" value="NZ_CCXJ01000792.2"/>
</dbReference>
<dbReference type="InterPro" id="IPR043128">
    <property type="entry name" value="Rev_trsase/Diguanyl_cyclase"/>
</dbReference>
<name>A0ABT9NSX7_9ACTN</name>
<dbReference type="HAMAP" id="MF_01113">
    <property type="entry name" value="DNApol_IV"/>
    <property type="match status" value="1"/>
</dbReference>
<dbReference type="EMBL" id="JAUSQM010000001">
    <property type="protein sequence ID" value="MDP9823522.1"/>
    <property type="molecule type" value="Genomic_DNA"/>
</dbReference>
<keyword evidence="4" id="KW-0515">Mutator protein</keyword>
<dbReference type="Gene3D" id="3.40.1170.60">
    <property type="match status" value="1"/>
</dbReference>
<keyword evidence="4 7" id="KW-0548">Nucleotidyltransferase</keyword>
<dbReference type="Pfam" id="PF00817">
    <property type="entry name" value="IMS"/>
    <property type="match status" value="1"/>
</dbReference>
<dbReference type="Pfam" id="PF11799">
    <property type="entry name" value="IMS_C"/>
    <property type="match status" value="1"/>
</dbReference>
<evidence type="ECO:0000256" key="5">
    <source>
        <dbReference type="SAM" id="MobiDB-lite"/>
    </source>
</evidence>
<dbReference type="CDD" id="cd03586">
    <property type="entry name" value="PolY_Pol_IV_kappa"/>
    <property type="match status" value="1"/>
</dbReference>
<evidence type="ECO:0000256" key="3">
    <source>
        <dbReference type="ARBA" id="ARBA00049244"/>
    </source>
</evidence>
<evidence type="ECO:0000259" key="6">
    <source>
        <dbReference type="PROSITE" id="PS50173"/>
    </source>
</evidence>
<accession>A0ABT9NSX7</accession>
<evidence type="ECO:0000313" key="8">
    <source>
        <dbReference type="Proteomes" id="UP001240447"/>
    </source>
</evidence>
<dbReference type="SUPFAM" id="SSF56672">
    <property type="entry name" value="DNA/RNA polymerases"/>
    <property type="match status" value="1"/>
</dbReference>
<dbReference type="GO" id="GO:0003887">
    <property type="term" value="F:DNA-directed DNA polymerase activity"/>
    <property type="evidence" value="ECO:0007669"/>
    <property type="project" value="UniProtKB-EC"/>
</dbReference>
<feature type="active site" evidence="4">
    <location>
        <position position="108"/>
    </location>
</feature>
<keyword evidence="8" id="KW-1185">Reference proteome</keyword>
<dbReference type="Gene3D" id="3.30.70.270">
    <property type="match status" value="1"/>
</dbReference>
<dbReference type="EC" id="2.7.7.7" evidence="4"/>
<feature type="region of interest" description="Disordered" evidence="5">
    <location>
        <begin position="237"/>
        <end position="263"/>
    </location>
</feature>
<proteinExistence type="inferred from homology"/>
<comment type="subcellular location">
    <subcellularLocation>
        <location evidence="4">Cytoplasm</location>
    </subcellularLocation>
</comment>
<comment type="subunit">
    <text evidence="4">Monomer.</text>
</comment>
<sequence>MSDPSLACRLLHVDMDCFYASVMLRERPELHDVPVIVGGADRGVVLSANYPARAAGVRSGVPTRQALRACPTAVVVPPDFAAFTEVSHAVLEVFTEFTPSVQVLSLDEAYLDVAGAVRLLGPPADIAEQVRARVWETQQIRCSVGVAATPTVAKMATNRAKPDGVCVVAPEETIAFLRSHRVGEVYGVGPRTAAVLHRLELHTVADVAAVPIEIVEAALGRHAGRWLWDLAHGRDHRGMEAGRSQQRAERSMSNESTFGSDVSDPEELSRQLLRLATKLAGRLRAAGMAARTLGLRVRYSDFETLDRSRSVGEPTDVSHEIFATTRELLRALGAPGQPGQGRRPVRLLGVKATGLVARSRWQPQLELGARAEGWADLDRAVDQASARFGRAVVRPATLVDRRAPGDADEWISTGRLPPLQGPA</sequence>
<keyword evidence="4 7" id="KW-0808">Transferase</keyword>
<dbReference type="InterPro" id="IPR001126">
    <property type="entry name" value="UmuC"/>
</dbReference>
<dbReference type="InterPro" id="IPR036775">
    <property type="entry name" value="DNA_pol_Y-fam_lit_finger_sf"/>
</dbReference>
<keyword evidence="4" id="KW-0238">DNA-binding</keyword>
<dbReference type="NCBIfam" id="NF002677">
    <property type="entry name" value="PRK02406.1"/>
    <property type="match status" value="1"/>
</dbReference>
<keyword evidence="4" id="KW-0479">Metal-binding</keyword>
<dbReference type="InterPro" id="IPR043502">
    <property type="entry name" value="DNA/RNA_pol_sf"/>
</dbReference>
<dbReference type="PANTHER" id="PTHR11076">
    <property type="entry name" value="DNA REPAIR POLYMERASE UMUC / TRANSFERASE FAMILY MEMBER"/>
    <property type="match status" value="1"/>
</dbReference>